<dbReference type="Proteomes" id="UP001196980">
    <property type="component" value="Unassembled WGS sequence"/>
</dbReference>
<keyword evidence="2" id="KW-1185">Reference proteome</keyword>
<name>A0ABS6RWT0_9BACT</name>
<evidence type="ECO:0000313" key="2">
    <source>
        <dbReference type="Proteomes" id="UP001196980"/>
    </source>
</evidence>
<sequence>MPVTNLNDYMKLRSSVLPDEDEAEKDRRERLMQQARLQEPGTLSETASGLSAALRGLVSGMTLGGSDKFLKAVFGKEAVEKREGELAPHTGVRKAGEFAGNIVPVSTSLKVAAAVPWVAKLPKVVRAAVTNTLAGAGLGALEQKGKDESRIEKIGKEAATFGAIGAGTAGLAPAVGAIAKSKVPVFNKVAGWFVRKPLPKGFQPRLREFYGETATKRAEAREVGAELGALSKGKQIRAKQVIAGGITTPATPPEVIELVDKPITRFAEATKTFQEGGALGKPYYQKLTKAELADMKAKKLSLEKQFDKLQHDTRHIPSDSPAFSKSQEMLDNIETSISDIDKRIYIHYHEGGSQYFPRMYASKEQQGALSKWGFFKPFRFRGKRTYLKAREDIPEEVRKNMGEIMTAAYPVQRRLGQLSYDTSVFNLFDDVAQNPEWSTTSAEIAQQKGWVKLTKTPTWGLGALRKSYVQPDVAEVLNSMSEIRSGFEKSYDKFLGAWKYSKVIPRPSTWARNIFNNFVFADLANVNPKVIPSVVKDYVSNGSMRRELVRVGLLGAEYLPTEASAVMDVVKKPGGNIFDWTADTMKRGVSGLGKFYTAQDQIFKQWIYASELAGGASKEKALDAAFRWMPNYREVPKATQVLRKSPFGAPFASFTSEALRIAGEAAREQPLKFAKWLSLPLVMNEVSKRKLEISEEEWKEVKQTFPDYMHNGLHVLLPMGSKNKFRVLDLTYMMFYGDAIEYGLKPSVKLMSNPVVTAASEAITGIDTFTGKPIVKHVKPTVKEKVQDWTDYLYRDFMPALAPEIPKTGIKGGFDYVKIKDTITGKPHPFTGKPPSAGETIAGTVFGLKTKEMRPEELKTSYLSRKSGEISELEKELFRVALDKSLTEKERQAKTENIKAKILQIQKEITP</sequence>
<gene>
    <name evidence="1" type="ORF">HWQ67_05745</name>
</gene>
<evidence type="ECO:0008006" key="3">
    <source>
        <dbReference type="Google" id="ProtNLM"/>
    </source>
</evidence>
<comment type="caution">
    <text evidence="1">The sequence shown here is derived from an EMBL/GenBank/DDBJ whole genome shotgun (WGS) entry which is preliminary data.</text>
</comment>
<dbReference type="RefSeq" id="WP_218251694.1">
    <property type="nucleotide sequence ID" value="NZ_JABXWD010000071.1"/>
</dbReference>
<protein>
    <recommendedName>
        <fullName evidence="3">Large polyvalent protein associated domain-containing protein</fullName>
    </recommendedName>
</protein>
<proteinExistence type="predicted"/>
<reference evidence="1 2" key="1">
    <citation type="journal article" date="2020" name="J Geophys Res Biogeosci">
        <title>Magnetotaxis as an Adaptation to Enable Bacterial Shuttling of Microbial Sulfur and Sulfur Cycling Across Aquatic Oxic#Anoxic Interfaces.</title>
        <authorList>
            <person name="Li J."/>
            <person name="Liu P."/>
            <person name="Wang J."/>
            <person name="Roberts A.P."/>
            <person name="Pan Y."/>
        </authorList>
    </citation>
    <scope>NUCLEOTIDE SEQUENCE [LARGE SCALE GENOMIC DNA]</scope>
    <source>
        <strain evidence="1 2">MYR-1_YQ</strain>
    </source>
</reference>
<dbReference type="EMBL" id="JABXWD010000071">
    <property type="protein sequence ID" value="MBV6341082.1"/>
    <property type="molecule type" value="Genomic_DNA"/>
</dbReference>
<organism evidence="1 2">
    <name type="scientific">Candidatus Magnetobacterium casense</name>
    <dbReference type="NCBI Taxonomy" id="1455061"/>
    <lineage>
        <taxon>Bacteria</taxon>
        <taxon>Pseudomonadati</taxon>
        <taxon>Nitrospirota</taxon>
        <taxon>Thermodesulfovibrionia</taxon>
        <taxon>Thermodesulfovibrionales</taxon>
        <taxon>Candidatus Magnetobacteriaceae</taxon>
        <taxon>Candidatus Magnetobacterium</taxon>
    </lineage>
</organism>
<accession>A0ABS6RWT0</accession>
<evidence type="ECO:0000313" key="1">
    <source>
        <dbReference type="EMBL" id="MBV6341082.1"/>
    </source>
</evidence>